<dbReference type="AlphaFoldDB" id="A0A0J1HFA3"/>
<sequence length="81" mass="9251">MVMLPVAMSVAEYLFVLTGIGMLMTGIVQYGRRTSDWGGIVKMFYKRIGMTVSEYKWYRLGIGVLMLGIVIRILNLTLWPM</sequence>
<keyword evidence="3" id="KW-1185">Reference proteome</keyword>
<proteinExistence type="predicted"/>
<keyword evidence="1" id="KW-1133">Transmembrane helix</keyword>
<dbReference type="Proteomes" id="UP000035909">
    <property type="component" value="Unassembled WGS sequence"/>
</dbReference>
<gene>
    <name evidence="2" type="ORF">ABT57_06990</name>
</gene>
<dbReference type="EMBL" id="LDOU01000006">
    <property type="protein sequence ID" value="KLV10300.1"/>
    <property type="molecule type" value="Genomic_DNA"/>
</dbReference>
<feature type="transmembrane region" description="Helical" evidence="1">
    <location>
        <begin position="57"/>
        <end position="79"/>
    </location>
</feature>
<reference evidence="2 3" key="1">
    <citation type="submission" date="2015-05" db="EMBL/GenBank/DDBJ databases">
        <title>Photobacterium galathea sp. nov.</title>
        <authorList>
            <person name="Machado H."/>
            <person name="Gram L."/>
        </authorList>
    </citation>
    <scope>NUCLEOTIDE SEQUENCE [LARGE SCALE GENOMIC DNA]</scope>
    <source>
        <strain evidence="2 3">DSM 22954</strain>
    </source>
</reference>
<accession>A0A0J1HFA3</accession>
<keyword evidence="1" id="KW-0812">Transmembrane</keyword>
<evidence type="ECO:0000313" key="3">
    <source>
        <dbReference type="Proteomes" id="UP000035909"/>
    </source>
</evidence>
<comment type="caution">
    <text evidence="2">The sequence shown here is derived from an EMBL/GenBank/DDBJ whole genome shotgun (WGS) entry which is preliminary data.</text>
</comment>
<feature type="transmembrane region" description="Helical" evidence="1">
    <location>
        <begin position="6"/>
        <end position="28"/>
    </location>
</feature>
<name>A0A0J1HFA3_9GAMM</name>
<organism evidence="2 3">
    <name type="scientific">Photobacterium ganghwense</name>
    <dbReference type="NCBI Taxonomy" id="320778"/>
    <lineage>
        <taxon>Bacteria</taxon>
        <taxon>Pseudomonadati</taxon>
        <taxon>Pseudomonadota</taxon>
        <taxon>Gammaproteobacteria</taxon>
        <taxon>Vibrionales</taxon>
        <taxon>Vibrionaceae</taxon>
        <taxon>Photobacterium</taxon>
    </lineage>
</organism>
<keyword evidence="1" id="KW-0472">Membrane</keyword>
<evidence type="ECO:0000313" key="2">
    <source>
        <dbReference type="EMBL" id="KLV10300.1"/>
    </source>
</evidence>
<evidence type="ECO:0000256" key="1">
    <source>
        <dbReference type="SAM" id="Phobius"/>
    </source>
</evidence>
<protein>
    <submittedName>
        <fullName evidence="2">Membrane protein</fullName>
    </submittedName>
</protein>
<dbReference type="PATRIC" id="fig|320778.3.peg.1506"/>